<name>A0A2P2P3H7_RHIMU</name>
<organism evidence="1">
    <name type="scientific">Rhizophora mucronata</name>
    <name type="common">Asiatic mangrove</name>
    <dbReference type="NCBI Taxonomy" id="61149"/>
    <lineage>
        <taxon>Eukaryota</taxon>
        <taxon>Viridiplantae</taxon>
        <taxon>Streptophyta</taxon>
        <taxon>Embryophyta</taxon>
        <taxon>Tracheophyta</taxon>
        <taxon>Spermatophyta</taxon>
        <taxon>Magnoliopsida</taxon>
        <taxon>eudicotyledons</taxon>
        <taxon>Gunneridae</taxon>
        <taxon>Pentapetalae</taxon>
        <taxon>rosids</taxon>
        <taxon>fabids</taxon>
        <taxon>Malpighiales</taxon>
        <taxon>Rhizophoraceae</taxon>
        <taxon>Rhizophora</taxon>
    </lineage>
</organism>
<reference evidence="1" key="1">
    <citation type="submission" date="2018-02" db="EMBL/GenBank/DDBJ databases">
        <title>Rhizophora mucronata_Transcriptome.</title>
        <authorList>
            <person name="Meera S.P."/>
            <person name="Sreeshan A."/>
            <person name="Augustine A."/>
        </authorList>
    </citation>
    <scope>NUCLEOTIDE SEQUENCE</scope>
    <source>
        <tissue evidence="1">Leaf</tissue>
    </source>
</reference>
<sequence>MELLYIMDFMHTWSVHTLNNDYYYAFLSSNCCSHVCLHVVFFLPEYH</sequence>
<dbReference type="EMBL" id="GGEC01068814">
    <property type="protein sequence ID" value="MBX49298.1"/>
    <property type="molecule type" value="Transcribed_RNA"/>
</dbReference>
<evidence type="ECO:0000313" key="1">
    <source>
        <dbReference type="EMBL" id="MBX49298.1"/>
    </source>
</evidence>
<accession>A0A2P2P3H7</accession>
<proteinExistence type="predicted"/>
<protein>
    <submittedName>
        <fullName evidence="1">Uncharacterized protein</fullName>
    </submittedName>
</protein>
<dbReference type="AlphaFoldDB" id="A0A2P2P3H7"/>